<dbReference type="InterPro" id="IPR036866">
    <property type="entry name" value="RibonucZ/Hydroxyglut_hydro"/>
</dbReference>
<evidence type="ECO:0000313" key="7">
    <source>
        <dbReference type="EMBL" id="OOQ87132.1"/>
    </source>
</evidence>
<name>A0A1S9RNQ2_PENBI</name>
<dbReference type="SMART" id="SM00849">
    <property type="entry name" value="Lactamase_B"/>
    <property type="match status" value="1"/>
</dbReference>
<comment type="similarity">
    <text evidence="2">Belongs to the metallo-beta-lactamase superfamily. Glyoxalase II family.</text>
</comment>
<proteinExistence type="inferred from homology"/>
<dbReference type="SUPFAM" id="SSF56281">
    <property type="entry name" value="Metallo-hydrolase/oxidoreductase"/>
    <property type="match status" value="1"/>
</dbReference>
<dbReference type="PANTHER" id="PTHR23131:SF0">
    <property type="entry name" value="ENDORIBONUCLEASE LACTB2"/>
    <property type="match status" value="1"/>
</dbReference>
<evidence type="ECO:0000256" key="4">
    <source>
        <dbReference type="ARBA" id="ARBA00022801"/>
    </source>
</evidence>
<dbReference type="InterPro" id="IPR036388">
    <property type="entry name" value="WH-like_DNA-bd_sf"/>
</dbReference>
<keyword evidence="5" id="KW-0862">Zinc</keyword>
<evidence type="ECO:0000259" key="6">
    <source>
        <dbReference type="SMART" id="SM00849"/>
    </source>
</evidence>
<dbReference type="CDD" id="cd07722">
    <property type="entry name" value="LACTB2-like_MBL-fold"/>
    <property type="match status" value="1"/>
</dbReference>
<keyword evidence="4" id="KW-0378">Hydrolase</keyword>
<dbReference type="PANTHER" id="PTHR23131">
    <property type="entry name" value="ENDORIBONUCLEASE LACTB2"/>
    <property type="match status" value="1"/>
</dbReference>
<dbReference type="InterPro" id="IPR050662">
    <property type="entry name" value="Sec-metab_biosynth-thioest"/>
</dbReference>
<dbReference type="InterPro" id="IPR047921">
    <property type="entry name" value="LACTB2-like_MBL-fold"/>
</dbReference>
<dbReference type="Pfam" id="PF17778">
    <property type="entry name" value="WHD_BLACT"/>
    <property type="match status" value="1"/>
</dbReference>
<evidence type="ECO:0000313" key="8">
    <source>
        <dbReference type="Proteomes" id="UP000190744"/>
    </source>
</evidence>
<dbReference type="Proteomes" id="UP000190744">
    <property type="component" value="Unassembled WGS sequence"/>
</dbReference>
<dbReference type="InterPro" id="IPR041516">
    <property type="entry name" value="LACTB2_WH"/>
</dbReference>
<evidence type="ECO:0000256" key="2">
    <source>
        <dbReference type="ARBA" id="ARBA00006759"/>
    </source>
</evidence>
<protein>
    <submittedName>
        <fullName evidence="7">Putative metallo-beta-lactamase domain protein</fullName>
    </submittedName>
</protein>
<dbReference type="Gene3D" id="1.10.10.10">
    <property type="entry name" value="Winged helix-like DNA-binding domain superfamily/Winged helix DNA-binding domain"/>
    <property type="match status" value="1"/>
</dbReference>
<dbReference type="GO" id="GO:0046872">
    <property type="term" value="F:metal ion binding"/>
    <property type="evidence" value="ECO:0007669"/>
    <property type="project" value="UniProtKB-KW"/>
</dbReference>
<dbReference type="InterPro" id="IPR001279">
    <property type="entry name" value="Metallo-B-lactamas"/>
</dbReference>
<dbReference type="AlphaFoldDB" id="A0A1S9RNQ2"/>
<dbReference type="Gene3D" id="3.60.15.10">
    <property type="entry name" value="Ribonuclease Z/Hydroxyacylglutathione hydrolase-like"/>
    <property type="match status" value="1"/>
</dbReference>
<dbReference type="GO" id="GO:0016787">
    <property type="term" value="F:hydrolase activity"/>
    <property type="evidence" value="ECO:0007669"/>
    <property type="project" value="UniProtKB-KW"/>
</dbReference>
<dbReference type="EMBL" id="LJBN01000128">
    <property type="protein sequence ID" value="OOQ87132.1"/>
    <property type="molecule type" value="Genomic_DNA"/>
</dbReference>
<dbReference type="GO" id="GO:0044550">
    <property type="term" value="P:secondary metabolite biosynthetic process"/>
    <property type="evidence" value="ECO:0007669"/>
    <property type="project" value="TreeGrafter"/>
</dbReference>
<evidence type="ECO:0000256" key="5">
    <source>
        <dbReference type="ARBA" id="ARBA00022833"/>
    </source>
</evidence>
<sequence>MATQLVALPEVERLRTNTYLIGRGYQRILIDTGQGEPAWAKQLQSVLSDEKATVHQALLTHWHGDHVGGLPDLKRLCPEAQIFKHHLESDDKYADINDGQIFRVEGATLKALFTPGHTEDHMAFVLEEEDAIFTGDSAYSPYSLERPFRFTALYSYVLGHGTAVFEDLKTYLSSLHRMRDRVQGRGYPGHGAVLESATARIAEYIQHRQQREDEVLRVLRYGKLDVADGESEPEQRQAWTPLQLVKQIYVGVPENLHLPASHGVSLVLAKLEGEGKAVHEDDGRWRLVGGRSAL</sequence>
<comment type="caution">
    <text evidence="7">The sequence shown here is derived from an EMBL/GenBank/DDBJ whole genome shotgun (WGS) entry which is preliminary data.</text>
</comment>
<feature type="domain" description="Metallo-beta-lactamase" evidence="6">
    <location>
        <begin position="15"/>
        <end position="190"/>
    </location>
</feature>
<evidence type="ECO:0000256" key="3">
    <source>
        <dbReference type="ARBA" id="ARBA00022723"/>
    </source>
</evidence>
<evidence type="ECO:0000256" key="1">
    <source>
        <dbReference type="ARBA" id="ARBA00001947"/>
    </source>
</evidence>
<organism evidence="7 8">
    <name type="scientific">Penicillium brasilianum</name>
    <dbReference type="NCBI Taxonomy" id="104259"/>
    <lineage>
        <taxon>Eukaryota</taxon>
        <taxon>Fungi</taxon>
        <taxon>Dikarya</taxon>
        <taxon>Ascomycota</taxon>
        <taxon>Pezizomycotina</taxon>
        <taxon>Eurotiomycetes</taxon>
        <taxon>Eurotiomycetidae</taxon>
        <taxon>Eurotiales</taxon>
        <taxon>Aspergillaceae</taxon>
        <taxon>Penicillium</taxon>
    </lineage>
</organism>
<comment type="cofactor">
    <cofactor evidence="1">
        <name>Zn(2+)</name>
        <dbReference type="ChEBI" id="CHEBI:29105"/>
    </cofactor>
</comment>
<dbReference type="Pfam" id="PF00753">
    <property type="entry name" value="Lactamase_B"/>
    <property type="match status" value="1"/>
</dbReference>
<reference evidence="8" key="1">
    <citation type="submission" date="2015-09" db="EMBL/GenBank/DDBJ databases">
        <authorList>
            <person name="Fill T.P."/>
            <person name="Baretta J.F."/>
            <person name="de Almeida L.G."/>
            <person name="Rocha M."/>
            <person name="de Souza D.H."/>
            <person name="Malavazi I."/>
            <person name="Cerdeira L.T."/>
            <person name="Hong H."/>
            <person name="Samborskyy M."/>
            <person name="de Vasconcelos A.T."/>
            <person name="Leadlay P."/>
            <person name="Rodrigues-Filho E."/>
        </authorList>
    </citation>
    <scope>NUCLEOTIDE SEQUENCE [LARGE SCALE GENOMIC DNA]</scope>
    <source>
        <strain evidence="8">LaBioMMi 136</strain>
    </source>
</reference>
<dbReference type="FunFam" id="3.60.15.10:FF:000041">
    <property type="entry name" value="Metallo-beta-lactamase domain protein"/>
    <property type="match status" value="1"/>
</dbReference>
<keyword evidence="3" id="KW-0479">Metal-binding</keyword>
<gene>
    <name evidence="7" type="ORF">PEBR_18340</name>
</gene>
<accession>A0A1S9RNQ2</accession>
<dbReference type="FunFam" id="1.10.10.10:FF:000328">
    <property type="entry name" value="Lactamase beta 2"/>
    <property type="match status" value="1"/>
</dbReference>